<dbReference type="EMBL" id="JAHRIP010058665">
    <property type="protein sequence ID" value="MEQ2304138.1"/>
    <property type="molecule type" value="Genomic_DNA"/>
</dbReference>
<organism evidence="2 3">
    <name type="scientific">Ameca splendens</name>
    <dbReference type="NCBI Taxonomy" id="208324"/>
    <lineage>
        <taxon>Eukaryota</taxon>
        <taxon>Metazoa</taxon>
        <taxon>Chordata</taxon>
        <taxon>Craniata</taxon>
        <taxon>Vertebrata</taxon>
        <taxon>Euteleostomi</taxon>
        <taxon>Actinopterygii</taxon>
        <taxon>Neopterygii</taxon>
        <taxon>Teleostei</taxon>
        <taxon>Neoteleostei</taxon>
        <taxon>Acanthomorphata</taxon>
        <taxon>Ovalentaria</taxon>
        <taxon>Atherinomorphae</taxon>
        <taxon>Cyprinodontiformes</taxon>
        <taxon>Goodeidae</taxon>
        <taxon>Ameca</taxon>
    </lineage>
</organism>
<evidence type="ECO:0000313" key="2">
    <source>
        <dbReference type="EMBL" id="MEQ2304138.1"/>
    </source>
</evidence>
<feature type="compositionally biased region" description="Polar residues" evidence="1">
    <location>
        <begin position="71"/>
        <end position="81"/>
    </location>
</feature>
<evidence type="ECO:0000313" key="3">
    <source>
        <dbReference type="Proteomes" id="UP001469553"/>
    </source>
</evidence>
<feature type="region of interest" description="Disordered" evidence="1">
    <location>
        <begin position="71"/>
        <end position="92"/>
    </location>
</feature>
<dbReference type="Proteomes" id="UP001469553">
    <property type="component" value="Unassembled WGS sequence"/>
</dbReference>
<keyword evidence="3" id="KW-1185">Reference proteome</keyword>
<name>A0ABV0ZD76_9TELE</name>
<gene>
    <name evidence="2" type="ORF">AMECASPLE_023876</name>
</gene>
<accession>A0ABV0ZD76</accession>
<feature type="region of interest" description="Disordered" evidence="1">
    <location>
        <begin position="1"/>
        <end position="40"/>
    </location>
</feature>
<reference evidence="2 3" key="1">
    <citation type="submission" date="2021-06" db="EMBL/GenBank/DDBJ databases">
        <authorList>
            <person name="Palmer J.M."/>
        </authorList>
    </citation>
    <scope>NUCLEOTIDE SEQUENCE [LARGE SCALE GENOMIC DNA]</scope>
    <source>
        <strain evidence="2 3">AS_MEX2019</strain>
        <tissue evidence="2">Muscle</tissue>
    </source>
</reference>
<protein>
    <submittedName>
        <fullName evidence="2">Uncharacterized protein</fullName>
    </submittedName>
</protein>
<sequence>MDQCEDREEGVPPSTTSVWETGEPEGASGSTTDWPKSAAYPVHPPMCPQASFLQDSLFLNDQAIWKTLHSKTTPMLNSTSPFPGLAAPSSRS</sequence>
<proteinExistence type="predicted"/>
<evidence type="ECO:0000256" key="1">
    <source>
        <dbReference type="SAM" id="MobiDB-lite"/>
    </source>
</evidence>
<comment type="caution">
    <text evidence="2">The sequence shown here is derived from an EMBL/GenBank/DDBJ whole genome shotgun (WGS) entry which is preliminary data.</text>
</comment>